<organism evidence="4 5">
    <name type="scientific">Rhipicephalus sanguineus</name>
    <name type="common">Brown dog tick</name>
    <name type="synonym">Ixodes sanguineus</name>
    <dbReference type="NCBI Taxonomy" id="34632"/>
    <lineage>
        <taxon>Eukaryota</taxon>
        <taxon>Metazoa</taxon>
        <taxon>Ecdysozoa</taxon>
        <taxon>Arthropoda</taxon>
        <taxon>Chelicerata</taxon>
        <taxon>Arachnida</taxon>
        <taxon>Acari</taxon>
        <taxon>Parasitiformes</taxon>
        <taxon>Ixodida</taxon>
        <taxon>Ixodoidea</taxon>
        <taxon>Ixodidae</taxon>
        <taxon>Rhipicephalinae</taxon>
        <taxon>Rhipicephalus</taxon>
        <taxon>Rhipicephalus</taxon>
    </lineage>
</organism>
<dbReference type="Gene3D" id="1.10.10.60">
    <property type="entry name" value="Homeodomain-like"/>
    <property type="match status" value="1"/>
</dbReference>
<dbReference type="SMART" id="SM00674">
    <property type="entry name" value="CENPB"/>
    <property type="match status" value="1"/>
</dbReference>
<dbReference type="SUPFAM" id="SSF46689">
    <property type="entry name" value="Homeodomain-like"/>
    <property type="match status" value="1"/>
</dbReference>
<gene>
    <name evidence="4" type="ORF">HPB52_001226</name>
</gene>
<dbReference type="PROSITE" id="PS51253">
    <property type="entry name" value="HTH_CENPB"/>
    <property type="match status" value="1"/>
</dbReference>
<keyword evidence="2" id="KW-0238">DNA-binding</keyword>
<reference evidence="4" key="2">
    <citation type="submission" date="2021-09" db="EMBL/GenBank/DDBJ databases">
        <authorList>
            <person name="Jia N."/>
            <person name="Wang J."/>
            <person name="Shi W."/>
            <person name="Du L."/>
            <person name="Sun Y."/>
            <person name="Zhan W."/>
            <person name="Jiang J."/>
            <person name="Wang Q."/>
            <person name="Zhang B."/>
            <person name="Ji P."/>
            <person name="Sakyi L.B."/>
            <person name="Cui X."/>
            <person name="Yuan T."/>
            <person name="Jiang B."/>
            <person name="Yang W."/>
            <person name="Lam T.T.-Y."/>
            <person name="Chang Q."/>
            <person name="Ding S."/>
            <person name="Wang X."/>
            <person name="Zhu J."/>
            <person name="Ruan X."/>
            <person name="Zhao L."/>
            <person name="Wei J."/>
            <person name="Que T."/>
            <person name="Du C."/>
            <person name="Cheng J."/>
            <person name="Dai P."/>
            <person name="Han X."/>
            <person name="Huang E."/>
            <person name="Gao Y."/>
            <person name="Liu J."/>
            <person name="Shao H."/>
            <person name="Ye R."/>
            <person name="Li L."/>
            <person name="Wei W."/>
            <person name="Wang X."/>
            <person name="Wang C."/>
            <person name="Huo Q."/>
            <person name="Li W."/>
            <person name="Guo W."/>
            <person name="Chen H."/>
            <person name="Chen S."/>
            <person name="Zhou L."/>
            <person name="Zhou L."/>
            <person name="Ni X."/>
            <person name="Tian J."/>
            <person name="Zhou Y."/>
            <person name="Sheng Y."/>
            <person name="Liu T."/>
            <person name="Pan Y."/>
            <person name="Xia L."/>
            <person name="Li J."/>
            <person name="Zhao F."/>
            <person name="Cao W."/>
        </authorList>
    </citation>
    <scope>NUCLEOTIDE SEQUENCE</scope>
    <source>
        <strain evidence="4">Rsan-2018</strain>
        <tissue evidence="4">Larvae</tissue>
    </source>
</reference>
<keyword evidence="5" id="KW-1185">Reference proteome</keyword>
<accession>A0A9D4PYE2</accession>
<proteinExistence type="predicted"/>
<dbReference type="AlphaFoldDB" id="A0A9D4PYE2"/>
<protein>
    <recommendedName>
        <fullName evidence="3">HTH CENPB-type domain-containing protein</fullName>
    </recommendedName>
</protein>
<dbReference type="Pfam" id="PF03221">
    <property type="entry name" value="HTH_Tnp_Tc5"/>
    <property type="match status" value="1"/>
</dbReference>
<comment type="caution">
    <text evidence="4">The sequence shown here is derived from an EMBL/GenBank/DDBJ whole genome shotgun (WGS) entry which is preliminary data.</text>
</comment>
<evidence type="ECO:0000256" key="2">
    <source>
        <dbReference type="ARBA" id="ARBA00023125"/>
    </source>
</evidence>
<dbReference type="GO" id="GO:0005634">
    <property type="term" value="C:nucleus"/>
    <property type="evidence" value="ECO:0007669"/>
    <property type="project" value="UniProtKB-SubCell"/>
</dbReference>
<feature type="domain" description="HTH CENPB-type" evidence="3">
    <location>
        <begin position="32"/>
        <end position="103"/>
    </location>
</feature>
<sequence length="177" mass="20212">MLWLCPANGLMELKFQEAWNKDISSKDELQLWAVRRARDVVENVDTAVFAWFCEQRVNKVPLSEKVLQHKALDFTSILCHDSFKASSGWSSHFKASHDIVAKVISEEAAAVDSMATSMCWKWARFYYNGERGRASRYVLWITVADAVKHPFGHGMENGDIDDMEDGWCFAQHTCQCA</sequence>
<dbReference type="EMBL" id="JABSTV010001249">
    <property type="protein sequence ID" value="KAH7961041.1"/>
    <property type="molecule type" value="Genomic_DNA"/>
</dbReference>
<evidence type="ECO:0000259" key="3">
    <source>
        <dbReference type="PROSITE" id="PS51253"/>
    </source>
</evidence>
<evidence type="ECO:0000313" key="5">
    <source>
        <dbReference type="Proteomes" id="UP000821837"/>
    </source>
</evidence>
<reference evidence="4" key="1">
    <citation type="journal article" date="2020" name="Cell">
        <title>Large-Scale Comparative Analyses of Tick Genomes Elucidate Their Genetic Diversity and Vector Capacities.</title>
        <authorList>
            <consortium name="Tick Genome and Microbiome Consortium (TIGMIC)"/>
            <person name="Jia N."/>
            <person name="Wang J."/>
            <person name="Shi W."/>
            <person name="Du L."/>
            <person name="Sun Y."/>
            <person name="Zhan W."/>
            <person name="Jiang J.F."/>
            <person name="Wang Q."/>
            <person name="Zhang B."/>
            <person name="Ji P."/>
            <person name="Bell-Sakyi L."/>
            <person name="Cui X.M."/>
            <person name="Yuan T.T."/>
            <person name="Jiang B.G."/>
            <person name="Yang W.F."/>
            <person name="Lam T.T."/>
            <person name="Chang Q.C."/>
            <person name="Ding S.J."/>
            <person name="Wang X.J."/>
            <person name="Zhu J.G."/>
            <person name="Ruan X.D."/>
            <person name="Zhao L."/>
            <person name="Wei J.T."/>
            <person name="Ye R.Z."/>
            <person name="Que T.C."/>
            <person name="Du C.H."/>
            <person name="Zhou Y.H."/>
            <person name="Cheng J.X."/>
            <person name="Dai P.F."/>
            <person name="Guo W.B."/>
            <person name="Han X.H."/>
            <person name="Huang E.J."/>
            <person name="Li L.F."/>
            <person name="Wei W."/>
            <person name="Gao Y.C."/>
            <person name="Liu J.Z."/>
            <person name="Shao H.Z."/>
            <person name="Wang X."/>
            <person name="Wang C.C."/>
            <person name="Yang T.C."/>
            <person name="Huo Q.B."/>
            <person name="Li W."/>
            <person name="Chen H.Y."/>
            <person name="Chen S.E."/>
            <person name="Zhou L.G."/>
            <person name="Ni X.B."/>
            <person name="Tian J.H."/>
            <person name="Sheng Y."/>
            <person name="Liu T."/>
            <person name="Pan Y.S."/>
            <person name="Xia L.Y."/>
            <person name="Li J."/>
            <person name="Zhao F."/>
            <person name="Cao W.C."/>
        </authorList>
    </citation>
    <scope>NUCLEOTIDE SEQUENCE</scope>
    <source>
        <strain evidence="4">Rsan-2018</strain>
    </source>
</reference>
<dbReference type="InterPro" id="IPR009057">
    <property type="entry name" value="Homeodomain-like_sf"/>
</dbReference>
<dbReference type="Proteomes" id="UP000821837">
    <property type="component" value="Chromosome 3"/>
</dbReference>
<evidence type="ECO:0000313" key="4">
    <source>
        <dbReference type="EMBL" id="KAH7961041.1"/>
    </source>
</evidence>
<comment type="subcellular location">
    <subcellularLocation>
        <location evidence="1">Nucleus</location>
    </subcellularLocation>
</comment>
<dbReference type="GO" id="GO:0003677">
    <property type="term" value="F:DNA binding"/>
    <property type="evidence" value="ECO:0007669"/>
    <property type="project" value="UniProtKB-KW"/>
</dbReference>
<dbReference type="InterPro" id="IPR006600">
    <property type="entry name" value="HTH_CenpB_DNA-bd_dom"/>
</dbReference>
<evidence type="ECO:0000256" key="1">
    <source>
        <dbReference type="ARBA" id="ARBA00004123"/>
    </source>
</evidence>
<name>A0A9D4PYE2_RHISA</name>